<dbReference type="InterPro" id="IPR005950">
    <property type="entry name" value="ModA"/>
</dbReference>
<gene>
    <name evidence="4" type="ordered locus">Mevan_1666</name>
</gene>
<dbReference type="GO" id="GO:0030973">
    <property type="term" value="F:molybdate ion binding"/>
    <property type="evidence" value="ECO:0007669"/>
    <property type="project" value="TreeGrafter"/>
</dbReference>
<dbReference type="InterPro" id="IPR050682">
    <property type="entry name" value="ModA/WtpA"/>
</dbReference>
<protein>
    <submittedName>
        <fullName evidence="4">Molybdenum ABC transporter, periplasmic molybdate-binding protein</fullName>
    </submittedName>
</protein>
<evidence type="ECO:0000313" key="5">
    <source>
        <dbReference type="Proteomes" id="UP000001107"/>
    </source>
</evidence>
<dbReference type="Proteomes" id="UP000001107">
    <property type="component" value="Chromosome"/>
</dbReference>
<dbReference type="PIRSF" id="PIRSF004846">
    <property type="entry name" value="ModA"/>
    <property type="match status" value="1"/>
</dbReference>
<proteinExistence type="predicted"/>
<name>A6UST6_METVS</name>
<sequence length="256" mass="27878">MKGHIIFAGVLALMLLFAGCILEPAEETKITVSAASSLTEAFTDIKTEFEKDNQNIKVTLNFGASGSLRQQVEAGAPVDVFASASESHVNILEKANLTLKDSKAIFAKNSLVLIVPKGNPLKISSVTDLKNANVTKIAIGNPETAPVGKYTKESLLKMELWDNLEPKVVYGENVRQVLTYLETGDVDAGFVYMTDAKIAKENTIDVITTVPTVTEIIYPVCIIDSSNNKKEAQIFVNYLKSETGKRILLNYGFTVN</sequence>
<organism evidence="4 5">
    <name type="scientific">Methanococcus vannielii (strain ATCC 35089 / DSM 1224 / JCM 13029 / OCM 148 / SB)</name>
    <dbReference type="NCBI Taxonomy" id="406327"/>
    <lineage>
        <taxon>Archaea</taxon>
        <taxon>Methanobacteriati</taxon>
        <taxon>Methanobacteriota</taxon>
        <taxon>Methanomada group</taxon>
        <taxon>Methanococci</taxon>
        <taxon>Methanococcales</taxon>
        <taxon>Methanococcaceae</taxon>
        <taxon>Methanococcus</taxon>
    </lineage>
</organism>
<evidence type="ECO:0000256" key="2">
    <source>
        <dbReference type="ARBA" id="ARBA00022723"/>
    </source>
</evidence>
<keyword evidence="5" id="KW-1185">Reference proteome</keyword>
<dbReference type="EMBL" id="CP000742">
    <property type="protein sequence ID" value="ABR55558.1"/>
    <property type="molecule type" value="Genomic_DNA"/>
</dbReference>
<dbReference type="Pfam" id="PF13531">
    <property type="entry name" value="SBP_bac_11"/>
    <property type="match status" value="1"/>
</dbReference>
<dbReference type="PANTHER" id="PTHR30632:SF0">
    <property type="entry name" value="SULFATE-BINDING PROTEIN"/>
    <property type="match status" value="1"/>
</dbReference>
<dbReference type="Gene3D" id="3.40.190.10">
    <property type="entry name" value="Periplasmic binding protein-like II"/>
    <property type="match status" value="2"/>
</dbReference>
<evidence type="ECO:0000256" key="3">
    <source>
        <dbReference type="ARBA" id="ARBA00022729"/>
    </source>
</evidence>
<dbReference type="GO" id="GO:0015689">
    <property type="term" value="P:molybdate ion transport"/>
    <property type="evidence" value="ECO:0007669"/>
    <property type="project" value="InterPro"/>
</dbReference>
<dbReference type="GeneID" id="5325334"/>
<dbReference type="KEGG" id="mvn:Mevan_1666"/>
<evidence type="ECO:0000256" key="1">
    <source>
        <dbReference type="ARBA" id="ARBA00022505"/>
    </source>
</evidence>
<dbReference type="SUPFAM" id="SSF53850">
    <property type="entry name" value="Periplasmic binding protein-like II"/>
    <property type="match status" value="1"/>
</dbReference>
<keyword evidence="1" id="KW-0500">Molybdenum</keyword>
<dbReference type="NCBIfam" id="TIGR01256">
    <property type="entry name" value="modA"/>
    <property type="match status" value="1"/>
</dbReference>
<keyword evidence="3" id="KW-0732">Signal</keyword>
<dbReference type="InterPro" id="IPR041879">
    <property type="entry name" value="YvgL-like_PBP2"/>
</dbReference>
<dbReference type="AlphaFoldDB" id="A6UST6"/>
<evidence type="ECO:0000313" key="4">
    <source>
        <dbReference type="EMBL" id="ABR55558.1"/>
    </source>
</evidence>
<dbReference type="STRING" id="406327.Mevan_1666"/>
<dbReference type="CDD" id="cd13537">
    <property type="entry name" value="PBP2_YvgL_like"/>
    <property type="match status" value="1"/>
</dbReference>
<dbReference type="PANTHER" id="PTHR30632">
    <property type="entry name" value="MOLYBDATE-BINDING PERIPLASMIC PROTEIN"/>
    <property type="match status" value="1"/>
</dbReference>
<dbReference type="eggNOG" id="arCOG00219">
    <property type="taxonomic scope" value="Archaea"/>
</dbReference>
<dbReference type="GO" id="GO:0046872">
    <property type="term" value="F:metal ion binding"/>
    <property type="evidence" value="ECO:0007669"/>
    <property type="project" value="UniProtKB-KW"/>
</dbReference>
<dbReference type="OrthoDB" id="75920at2157"/>
<dbReference type="PROSITE" id="PS51257">
    <property type="entry name" value="PROKAR_LIPOPROTEIN"/>
    <property type="match status" value="1"/>
</dbReference>
<dbReference type="FunFam" id="3.40.190.10:FF:000035">
    <property type="entry name" value="Molybdate ABC transporter substrate-binding protein"/>
    <property type="match status" value="1"/>
</dbReference>
<reference evidence="4" key="1">
    <citation type="submission" date="2007-06" db="EMBL/GenBank/DDBJ databases">
        <title>Complete sequence of Methanococcus vannielii SB.</title>
        <authorList>
            <consortium name="US DOE Joint Genome Institute"/>
            <person name="Copeland A."/>
            <person name="Lucas S."/>
            <person name="Lapidus A."/>
            <person name="Barry K."/>
            <person name="Glavina del Rio T."/>
            <person name="Dalin E."/>
            <person name="Tice H."/>
            <person name="Pitluck S."/>
            <person name="Chain P."/>
            <person name="Malfatti S."/>
            <person name="Shin M."/>
            <person name="Vergez L."/>
            <person name="Schmutz J."/>
            <person name="Larimer F."/>
            <person name="Land M."/>
            <person name="Hauser L."/>
            <person name="Kyrpides N."/>
            <person name="Anderson I."/>
            <person name="Sieprawska-Lupa M."/>
            <person name="Whitman W.B."/>
            <person name="Richardson P."/>
        </authorList>
    </citation>
    <scope>NUCLEOTIDE SEQUENCE [LARGE SCALE GENOMIC DNA]</scope>
    <source>
        <strain evidence="4">SB</strain>
    </source>
</reference>
<dbReference type="RefSeq" id="WP_012066471.1">
    <property type="nucleotide sequence ID" value="NC_009634.1"/>
</dbReference>
<accession>A6UST6</accession>
<keyword evidence="2" id="KW-0479">Metal-binding</keyword>
<dbReference type="HOGENOM" id="CLU_065520_3_1_2"/>